<dbReference type="EMBL" id="MNVN01000011">
    <property type="protein sequence ID" value="OIO30862.1"/>
    <property type="molecule type" value="Genomic_DNA"/>
</dbReference>
<name>A0A1J4V8H2_9BACT</name>
<sequence>MLEKLRAKPDHIKKNVSLFLTTCIFCGILFVWVSSWDARIHDEENRSKTLSPIAGVTSMFEGLITNLNDKISGTPSYVDFTEVATSTVSSTATSSNNFDISGVVVLDSSATSTPSQ</sequence>
<dbReference type="Proteomes" id="UP000181992">
    <property type="component" value="Unassembled WGS sequence"/>
</dbReference>
<gene>
    <name evidence="2" type="ORF">AUJ77_01375</name>
</gene>
<protein>
    <submittedName>
        <fullName evidence="2">Uncharacterized protein</fullName>
    </submittedName>
</protein>
<comment type="caution">
    <text evidence="2">The sequence shown here is derived from an EMBL/GenBank/DDBJ whole genome shotgun (WGS) entry which is preliminary data.</text>
</comment>
<keyword evidence="1" id="KW-1133">Transmembrane helix</keyword>
<evidence type="ECO:0000256" key="1">
    <source>
        <dbReference type="SAM" id="Phobius"/>
    </source>
</evidence>
<evidence type="ECO:0000313" key="3">
    <source>
        <dbReference type="Proteomes" id="UP000181992"/>
    </source>
</evidence>
<organism evidence="2 3">
    <name type="scientific">Candidatus Nomurabacteria bacterium CG1_02_43_90</name>
    <dbReference type="NCBI Taxonomy" id="1805281"/>
    <lineage>
        <taxon>Bacteria</taxon>
        <taxon>Candidatus Nomuraibacteriota</taxon>
    </lineage>
</organism>
<reference evidence="2 3" key="1">
    <citation type="journal article" date="2016" name="Environ. Microbiol.">
        <title>Genomic resolution of a cold subsurface aquifer community provides metabolic insights for novel microbes adapted to high CO concentrations.</title>
        <authorList>
            <person name="Probst A.J."/>
            <person name="Castelle C.J."/>
            <person name="Singh A."/>
            <person name="Brown C.T."/>
            <person name="Anantharaman K."/>
            <person name="Sharon I."/>
            <person name="Hug L.A."/>
            <person name="Burstein D."/>
            <person name="Emerson J.B."/>
            <person name="Thomas B.C."/>
            <person name="Banfield J.F."/>
        </authorList>
    </citation>
    <scope>NUCLEOTIDE SEQUENCE [LARGE SCALE GENOMIC DNA]</scope>
    <source>
        <strain evidence="2">CG1_02_43_90</strain>
    </source>
</reference>
<dbReference type="STRING" id="1805281.AUJ77_01375"/>
<proteinExistence type="predicted"/>
<keyword evidence="1" id="KW-0472">Membrane</keyword>
<accession>A0A1J4V8H2</accession>
<dbReference type="AlphaFoldDB" id="A0A1J4V8H2"/>
<evidence type="ECO:0000313" key="2">
    <source>
        <dbReference type="EMBL" id="OIO30862.1"/>
    </source>
</evidence>
<feature type="transmembrane region" description="Helical" evidence="1">
    <location>
        <begin position="16"/>
        <end position="36"/>
    </location>
</feature>
<keyword evidence="1" id="KW-0812">Transmembrane</keyword>